<dbReference type="Proteomes" id="UP000291343">
    <property type="component" value="Unassembled WGS sequence"/>
</dbReference>
<organism evidence="2 3">
    <name type="scientific">Laodelphax striatellus</name>
    <name type="common">Small brown planthopper</name>
    <name type="synonym">Delphax striatella</name>
    <dbReference type="NCBI Taxonomy" id="195883"/>
    <lineage>
        <taxon>Eukaryota</taxon>
        <taxon>Metazoa</taxon>
        <taxon>Ecdysozoa</taxon>
        <taxon>Arthropoda</taxon>
        <taxon>Hexapoda</taxon>
        <taxon>Insecta</taxon>
        <taxon>Pterygota</taxon>
        <taxon>Neoptera</taxon>
        <taxon>Paraneoptera</taxon>
        <taxon>Hemiptera</taxon>
        <taxon>Auchenorrhyncha</taxon>
        <taxon>Fulgoroidea</taxon>
        <taxon>Delphacidae</taxon>
        <taxon>Criomorphinae</taxon>
        <taxon>Laodelphax</taxon>
    </lineage>
</organism>
<dbReference type="AlphaFoldDB" id="A0A482X008"/>
<feature type="compositionally biased region" description="Acidic residues" evidence="1">
    <location>
        <begin position="10"/>
        <end position="21"/>
    </location>
</feature>
<evidence type="ECO:0000313" key="3">
    <source>
        <dbReference type="Proteomes" id="UP000291343"/>
    </source>
</evidence>
<dbReference type="EMBL" id="QKKF02020490">
    <property type="protein sequence ID" value="RZF39177.1"/>
    <property type="molecule type" value="Genomic_DNA"/>
</dbReference>
<accession>A0A482X008</accession>
<keyword evidence="3" id="KW-1185">Reference proteome</keyword>
<name>A0A482X008_LAOST</name>
<feature type="region of interest" description="Disordered" evidence="1">
    <location>
        <begin position="1"/>
        <end position="22"/>
    </location>
</feature>
<proteinExistence type="predicted"/>
<gene>
    <name evidence="2" type="ORF">LSTR_LSTR005805</name>
</gene>
<protein>
    <submittedName>
        <fullName evidence="2">Uncharacterized protein</fullName>
    </submittedName>
</protein>
<comment type="caution">
    <text evidence="2">The sequence shown here is derived from an EMBL/GenBank/DDBJ whole genome shotgun (WGS) entry which is preliminary data.</text>
</comment>
<dbReference type="InParanoid" id="A0A482X008"/>
<reference evidence="2 3" key="1">
    <citation type="journal article" date="2017" name="Gigascience">
        <title>Genome sequence of the small brown planthopper, Laodelphax striatellus.</title>
        <authorList>
            <person name="Zhu J."/>
            <person name="Jiang F."/>
            <person name="Wang X."/>
            <person name="Yang P."/>
            <person name="Bao Y."/>
            <person name="Zhao W."/>
            <person name="Wang W."/>
            <person name="Lu H."/>
            <person name="Wang Q."/>
            <person name="Cui N."/>
            <person name="Li J."/>
            <person name="Chen X."/>
            <person name="Luo L."/>
            <person name="Yu J."/>
            <person name="Kang L."/>
            <person name="Cui F."/>
        </authorList>
    </citation>
    <scope>NUCLEOTIDE SEQUENCE [LARGE SCALE GENOMIC DNA]</scope>
    <source>
        <strain evidence="2">Lst14</strain>
    </source>
</reference>
<evidence type="ECO:0000313" key="2">
    <source>
        <dbReference type="EMBL" id="RZF39177.1"/>
    </source>
</evidence>
<evidence type="ECO:0000256" key="1">
    <source>
        <dbReference type="SAM" id="MobiDB-lite"/>
    </source>
</evidence>
<sequence length="109" mass="12449">MIDAEKMEGEIDGGDKEEEEEKSEKLLVTVERYRNLNCASSKVGNLESNCRNKLGNKDLLHFVVSRYILESLLCFIIRETTSFTMMKSLLIVNMSGDLLSKSLITLQYH</sequence>